<evidence type="ECO:0000256" key="5">
    <source>
        <dbReference type="ARBA" id="ARBA00022801"/>
    </source>
</evidence>
<dbReference type="InterPro" id="IPR044846">
    <property type="entry name" value="GH10"/>
</dbReference>
<evidence type="ECO:0000256" key="1">
    <source>
        <dbReference type="ARBA" id="ARBA00000681"/>
    </source>
</evidence>
<feature type="chain" id="PRO_5031352955" description="Beta-xylanase" evidence="10">
    <location>
        <begin position="24"/>
        <end position="748"/>
    </location>
</feature>
<gene>
    <name evidence="12" type="ORF">GT360_14840</name>
</gene>
<evidence type="ECO:0000256" key="8">
    <source>
        <dbReference type="ARBA" id="ARBA00023326"/>
    </source>
</evidence>
<evidence type="ECO:0000256" key="3">
    <source>
        <dbReference type="ARBA" id="ARBA00022651"/>
    </source>
</evidence>
<evidence type="ECO:0000256" key="7">
    <source>
        <dbReference type="ARBA" id="ARBA00023295"/>
    </source>
</evidence>
<sequence length="748" mass="84625">MKRVLLPTLAATALLGCSGQAQQLDTTQADPQSNSDVVMPLKTLADQINLAIGAALETGHLEDPQFRETLIREFNQITPENEMKFGYVQPQRGVFDFEKPDQLVDFAEEHDMVVKGHALVWHIQNPKWLEETEWTKDELTKVLEEHIHTVVGHYKGRVLYWDVVNEAFDDQGGFRDTLWYRTLGEDYIEMAFRFAHEADPDAILFYNDYSSEGMTAKSNAIYRHVEMLVERGVPIHGVGTQLHLTADNSIADSSIARNIERISDLGLDMHFTEIDVRIRDNDGAMGLQDQADKYEMLMKLAAYYPEVDMFTTWGIGDRYSWVPHWFNGYGRALMFDENFQEKPAYDAVQSVLIDAVTGNFAYEPMTDLSNAQRYVLPFNAKPLSQARLNADEVVFYPFAFNQLGGKDQRVPDTNVIDGKWAVGYHNNKLIGQVIRQDSKTVVNKSESHENDNVEVFVRLGEQFWQFRSIVGQDFAPIGFPGKATGKWSKDGTTFDFEIAFNEFEDLVGETIGFNIALSDNDGDTATGNRHAQLYPLTGTNIGWQGEEFGELFMNGQNAVVSTIPVSTPPAFKAMKLSAKPAGADSSEWQQGYRYTFAFNQLNQRDMTVDSQDDISGDWTMGHHGNWLYGVVNRQDDKTFTDAQESYENDNIEIFVQRGEGDMYQFRTVVGEDFEPSRYSGETFAQWSADGSQLFFGIEMSEPLKSGEALRWNIALSDNDGEGRKYQLYSVPGSNISYLGEELTKLIAE</sequence>
<evidence type="ECO:0000313" key="12">
    <source>
        <dbReference type="EMBL" id="QIA64839.1"/>
    </source>
</evidence>
<dbReference type="SUPFAM" id="SSF49344">
    <property type="entry name" value="CBD9-like"/>
    <property type="match status" value="1"/>
</dbReference>
<dbReference type="Gene3D" id="3.20.20.80">
    <property type="entry name" value="Glycosidases"/>
    <property type="match status" value="1"/>
</dbReference>
<reference evidence="12 13" key="1">
    <citation type="submission" date="2020-01" db="EMBL/GenBank/DDBJ databases">
        <title>Whole genome and functional gene identification of agarase of Vibrio HN897.</title>
        <authorList>
            <person name="Liu Y."/>
            <person name="Zhao Z."/>
        </authorList>
    </citation>
    <scope>NUCLEOTIDE SEQUENCE [LARGE SCALE GENOMIC DNA]</scope>
    <source>
        <strain evidence="12 13">HN897</strain>
    </source>
</reference>
<accession>A0A7Z2T5M3</accession>
<dbReference type="PRINTS" id="PR00134">
    <property type="entry name" value="GLHYDRLASE10"/>
</dbReference>
<feature type="signal peptide" evidence="10">
    <location>
        <begin position="1"/>
        <end position="23"/>
    </location>
</feature>
<keyword evidence="3" id="KW-0858">Xylan degradation</keyword>
<protein>
    <recommendedName>
        <fullName evidence="9">Beta-xylanase</fullName>
        <ecNumber evidence="9">3.2.1.8</ecNumber>
    </recommendedName>
</protein>
<keyword evidence="5 9" id="KW-0378">Hydrolase</keyword>
<evidence type="ECO:0000256" key="10">
    <source>
        <dbReference type="SAM" id="SignalP"/>
    </source>
</evidence>
<evidence type="ECO:0000256" key="2">
    <source>
        <dbReference type="ARBA" id="ARBA00007495"/>
    </source>
</evidence>
<name>A0A7Z2T5M3_9VIBR</name>
<evidence type="ECO:0000313" key="13">
    <source>
        <dbReference type="Proteomes" id="UP000464262"/>
    </source>
</evidence>
<proteinExistence type="inferred from homology"/>
<dbReference type="KEGG" id="vas:GT360_14840"/>
<feature type="domain" description="GH10" evidence="11">
    <location>
        <begin position="44"/>
        <end position="351"/>
    </location>
</feature>
<organism evidence="12 13">
    <name type="scientific">Vibrio astriarenae</name>
    <dbReference type="NCBI Taxonomy" id="1481923"/>
    <lineage>
        <taxon>Bacteria</taxon>
        <taxon>Pseudomonadati</taxon>
        <taxon>Pseudomonadota</taxon>
        <taxon>Gammaproteobacteria</taxon>
        <taxon>Vibrionales</taxon>
        <taxon>Vibrionaceae</taxon>
        <taxon>Vibrio</taxon>
    </lineage>
</organism>
<dbReference type="EMBL" id="CP047476">
    <property type="protein sequence ID" value="QIA64839.1"/>
    <property type="molecule type" value="Genomic_DNA"/>
</dbReference>
<dbReference type="Pfam" id="PF00331">
    <property type="entry name" value="Glyco_hydro_10"/>
    <property type="match status" value="1"/>
</dbReference>
<dbReference type="GO" id="GO:0045493">
    <property type="term" value="P:xylan catabolic process"/>
    <property type="evidence" value="ECO:0007669"/>
    <property type="project" value="UniProtKB-KW"/>
</dbReference>
<dbReference type="PANTHER" id="PTHR31490:SF88">
    <property type="entry name" value="BETA-XYLANASE"/>
    <property type="match status" value="1"/>
</dbReference>
<dbReference type="SUPFAM" id="SSF51445">
    <property type="entry name" value="(Trans)glycosidases"/>
    <property type="match status" value="1"/>
</dbReference>
<evidence type="ECO:0000256" key="4">
    <source>
        <dbReference type="ARBA" id="ARBA00022729"/>
    </source>
</evidence>
<evidence type="ECO:0000256" key="6">
    <source>
        <dbReference type="ARBA" id="ARBA00023277"/>
    </source>
</evidence>
<keyword evidence="13" id="KW-1185">Reference proteome</keyword>
<comment type="catalytic activity">
    <reaction evidence="1 9">
        <text>Endohydrolysis of (1-&gt;4)-beta-D-xylosidic linkages in xylans.</text>
        <dbReference type="EC" id="3.2.1.8"/>
    </reaction>
</comment>
<dbReference type="Proteomes" id="UP000464262">
    <property type="component" value="Chromosome 2"/>
</dbReference>
<dbReference type="InterPro" id="IPR001000">
    <property type="entry name" value="GH10_dom"/>
</dbReference>
<evidence type="ECO:0000256" key="9">
    <source>
        <dbReference type="RuleBase" id="RU361174"/>
    </source>
</evidence>
<dbReference type="PROSITE" id="PS51760">
    <property type="entry name" value="GH10_2"/>
    <property type="match status" value="1"/>
</dbReference>
<dbReference type="RefSeq" id="WP_164649740.1">
    <property type="nucleotide sequence ID" value="NZ_CP047476.1"/>
</dbReference>
<dbReference type="EC" id="3.2.1.8" evidence="9"/>
<dbReference type="SMART" id="SM00633">
    <property type="entry name" value="Glyco_10"/>
    <property type="match status" value="1"/>
</dbReference>
<keyword evidence="4 10" id="KW-0732">Signal</keyword>
<dbReference type="GO" id="GO:0031176">
    <property type="term" value="F:endo-1,4-beta-xylanase activity"/>
    <property type="evidence" value="ECO:0007669"/>
    <property type="project" value="UniProtKB-EC"/>
</dbReference>
<comment type="similarity">
    <text evidence="2 9">Belongs to the glycosyl hydrolase 10 (cellulase F) family.</text>
</comment>
<dbReference type="AlphaFoldDB" id="A0A7Z2T5M3"/>
<keyword evidence="8 9" id="KW-0624">Polysaccharide degradation</keyword>
<keyword evidence="7 9" id="KW-0326">Glycosidase</keyword>
<dbReference type="InterPro" id="IPR017853">
    <property type="entry name" value="GH"/>
</dbReference>
<evidence type="ECO:0000259" key="11">
    <source>
        <dbReference type="PROSITE" id="PS51760"/>
    </source>
</evidence>
<keyword evidence="6 9" id="KW-0119">Carbohydrate metabolism</keyword>
<dbReference type="PROSITE" id="PS51257">
    <property type="entry name" value="PROKAR_LIPOPROTEIN"/>
    <property type="match status" value="1"/>
</dbReference>
<dbReference type="PANTHER" id="PTHR31490">
    <property type="entry name" value="GLYCOSYL HYDROLASE"/>
    <property type="match status" value="1"/>
</dbReference>